<feature type="transmembrane region" description="Helical" evidence="5">
    <location>
        <begin position="102"/>
        <end position="123"/>
    </location>
</feature>
<evidence type="ECO:0000256" key="2">
    <source>
        <dbReference type="ARBA" id="ARBA00022692"/>
    </source>
</evidence>
<dbReference type="PANTHER" id="PTHR23514:SF13">
    <property type="entry name" value="INNER MEMBRANE PROTEIN YBJJ"/>
    <property type="match status" value="1"/>
</dbReference>
<keyword evidence="2 5" id="KW-0812">Transmembrane</keyword>
<proteinExistence type="predicted"/>
<dbReference type="GO" id="GO:0016020">
    <property type="term" value="C:membrane"/>
    <property type="evidence" value="ECO:0007669"/>
    <property type="project" value="UniProtKB-SubCell"/>
</dbReference>
<dbReference type="InterPro" id="IPR011701">
    <property type="entry name" value="MFS"/>
</dbReference>
<dbReference type="PANTHER" id="PTHR23514">
    <property type="entry name" value="BYPASS OF STOP CODON PROTEIN 6"/>
    <property type="match status" value="1"/>
</dbReference>
<feature type="transmembrane region" description="Helical" evidence="5">
    <location>
        <begin position="171"/>
        <end position="189"/>
    </location>
</feature>
<organism evidence="7 8">
    <name type="scientific">Paracidovorax wautersii</name>
    <dbReference type="NCBI Taxonomy" id="1177982"/>
    <lineage>
        <taxon>Bacteria</taxon>
        <taxon>Pseudomonadati</taxon>
        <taxon>Pseudomonadota</taxon>
        <taxon>Betaproteobacteria</taxon>
        <taxon>Burkholderiales</taxon>
        <taxon>Comamonadaceae</taxon>
        <taxon>Paracidovorax</taxon>
    </lineage>
</organism>
<feature type="transmembrane region" description="Helical" evidence="5">
    <location>
        <begin position="51"/>
        <end position="70"/>
    </location>
</feature>
<keyword evidence="3 5" id="KW-1133">Transmembrane helix</keyword>
<comment type="caution">
    <text evidence="7">The sequence shown here is derived from an EMBL/GenBank/DDBJ whole genome shotgun (WGS) entry which is preliminary data.</text>
</comment>
<dbReference type="Proteomes" id="UP000461670">
    <property type="component" value="Unassembled WGS sequence"/>
</dbReference>
<feature type="transmembrane region" description="Helical" evidence="5">
    <location>
        <begin position="12"/>
        <end position="31"/>
    </location>
</feature>
<evidence type="ECO:0000259" key="6">
    <source>
        <dbReference type="PROSITE" id="PS50850"/>
    </source>
</evidence>
<accession>A0A7V8FKZ0</accession>
<evidence type="ECO:0000313" key="8">
    <source>
        <dbReference type="Proteomes" id="UP000461670"/>
    </source>
</evidence>
<keyword evidence="4 5" id="KW-0472">Membrane</keyword>
<gene>
    <name evidence="7" type="primary">ybjJ_2</name>
    <name evidence="7" type="ORF">GAK30_03610</name>
</gene>
<feature type="domain" description="Major facilitator superfamily (MFS) profile" evidence="6">
    <location>
        <begin position="12"/>
        <end position="396"/>
    </location>
</feature>
<reference evidence="8" key="1">
    <citation type="journal article" date="2020" name="MBio">
        <title>Horizontal gene transfer to a defensive symbiont with a reduced genome amongst a multipartite beetle microbiome.</title>
        <authorList>
            <person name="Waterworth S.C."/>
            <person name="Florez L.V."/>
            <person name="Rees E.R."/>
            <person name="Hertweck C."/>
            <person name="Kaltenpoth M."/>
            <person name="Kwan J.C."/>
        </authorList>
    </citation>
    <scope>NUCLEOTIDE SEQUENCE [LARGE SCALE GENOMIC DNA]</scope>
</reference>
<dbReference type="InterPro" id="IPR036259">
    <property type="entry name" value="MFS_trans_sf"/>
</dbReference>
<evidence type="ECO:0000256" key="5">
    <source>
        <dbReference type="SAM" id="Phobius"/>
    </source>
</evidence>
<feature type="transmembrane region" description="Helical" evidence="5">
    <location>
        <begin position="144"/>
        <end position="165"/>
    </location>
</feature>
<dbReference type="GO" id="GO:0022857">
    <property type="term" value="F:transmembrane transporter activity"/>
    <property type="evidence" value="ECO:0007669"/>
    <property type="project" value="InterPro"/>
</dbReference>
<dbReference type="InterPro" id="IPR020846">
    <property type="entry name" value="MFS_dom"/>
</dbReference>
<evidence type="ECO:0000313" key="7">
    <source>
        <dbReference type="EMBL" id="KAF1018587.1"/>
    </source>
</evidence>
<evidence type="ECO:0000256" key="4">
    <source>
        <dbReference type="ARBA" id="ARBA00023136"/>
    </source>
</evidence>
<feature type="transmembrane region" description="Helical" evidence="5">
    <location>
        <begin position="308"/>
        <end position="330"/>
    </location>
</feature>
<dbReference type="AlphaFoldDB" id="A0A7V8FKZ0"/>
<sequence length="402" mass="41424">MHTSEVRLHHRRRNALFTLFFLIGVVMSSWITRTPAIRDALGASIAEMGMVLFGLSVGSMSGILSAGFFVRRLGNRVVARIGMLLVVAGLLAMALGTAVQQAWVVAFGLGLIGVGMGLSEIAINIDGAHVERLLARPVLPALHGFFSLGTVCGAGVGLLLTSAAVAVNLHLAVVACLCLPVVLWCVGFIPDETVEAGRDAAPAQASGARSQAVWRDPRLLMIGFIVLAMAFAEGSANDWLPILMIDEHGFDPASGALVFLGFAAAMTLGRFCGGYFLARFGRAAVLRASAVSGVIGLSLVIFSTDPVLAGLAVLLWGLGASLGFPVALSAAGDSGPDPATRVRIAATAGYIAFLVGPPMLGFVGEHYGLRSAMLIVLAGVALAVFACSAAGQGHRRAGVPSV</sequence>
<dbReference type="EMBL" id="WNDQ01000081">
    <property type="protein sequence ID" value="KAF1018587.1"/>
    <property type="molecule type" value="Genomic_DNA"/>
</dbReference>
<dbReference type="CDD" id="cd17393">
    <property type="entry name" value="MFS_MosC_like"/>
    <property type="match status" value="1"/>
</dbReference>
<feature type="transmembrane region" description="Helical" evidence="5">
    <location>
        <begin position="342"/>
        <end position="360"/>
    </location>
</feature>
<feature type="transmembrane region" description="Helical" evidence="5">
    <location>
        <begin position="256"/>
        <end position="277"/>
    </location>
</feature>
<dbReference type="Gene3D" id="1.20.1250.20">
    <property type="entry name" value="MFS general substrate transporter like domains"/>
    <property type="match status" value="2"/>
</dbReference>
<protein>
    <submittedName>
        <fullName evidence="7">Inner membrane protein YbjJ</fullName>
    </submittedName>
</protein>
<feature type="transmembrane region" description="Helical" evidence="5">
    <location>
        <begin position="219"/>
        <end position="236"/>
    </location>
</feature>
<dbReference type="InterPro" id="IPR051788">
    <property type="entry name" value="MFS_Transporter"/>
</dbReference>
<feature type="transmembrane region" description="Helical" evidence="5">
    <location>
        <begin position="284"/>
        <end position="302"/>
    </location>
</feature>
<dbReference type="Pfam" id="PF07690">
    <property type="entry name" value="MFS_1"/>
    <property type="match status" value="1"/>
</dbReference>
<feature type="transmembrane region" description="Helical" evidence="5">
    <location>
        <begin position="77"/>
        <end position="96"/>
    </location>
</feature>
<comment type="subcellular location">
    <subcellularLocation>
        <location evidence="1">Membrane</location>
        <topology evidence="1">Multi-pass membrane protein</topology>
    </subcellularLocation>
</comment>
<dbReference type="PROSITE" id="PS50850">
    <property type="entry name" value="MFS"/>
    <property type="match status" value="1"/>
</dbReference>
<evidence type="ECO:0000256" key="1">
    <source>
        <dbReference type="ARBA" id="ARBA00004141"/>
    </source>
</evidence>
<dbReference type="SUPFAM" id="SSF103473">
    <property type="entry name" value="MFS general substrate transporter"/>
    <property type="match status" value="1"/>
</dbReference>
<evidence type="ECO:0000256" key="3">
    <source>
        <dbReference type="ARBA" id="ARBA00022989"/>
    </source>
</evidence>
<name>A0A7V8FKZ0_9BURK</name>
<feature type="transmembrane region" description="Helical" evidence="5">
    <location>
        <begin position="372"/>
        <end position="391"/>
    </location>
</feature>